<evidence type="ECO:0000256" key="1">
    <source>
        <dbReference type="SAM" id="MobiDB-lite"/>
    </source>
</evidence>
<reference evidence="2 3" key="1">
    <citation type="submission" date="2018-04" db="EMBL/GenBank/DDBJ databases">
        <title>The genome of golden apple snail Pomacea canaliculata provides insight into stress tolerance and invasive adaptation.</title>
        <authorList>
            <person name="Liu C."/>
            <person name="Liu B."/>
            <person name="Ren Y."/>
            <person name="Zhang Y."/>
            <person name="Wang H."/>
            <person name="Li S."/>
            <person name="Jiang F."/>
            <person name="Yin L."/>
            <person name="Zhang G."/>
            <person name="Qian W."/>
            <person name="Fan W."/>
        </authorList>
    </citation>
    <scope>NUCLEOTIDE SEQUENCE [LARGE SCALE GENOMIC DNA]</scope>
    <source>
        <strain evidence="2">SZHN2017</strain>
        <tissue evidence="2">Muscle</tissue>
    </source>
</reference>
<dbReference type="Proteomes" id="UP000245119">
    <property type="component" value="Linkage Group LG9"/>
</dbReference>
<gene>
    <name evidence="2" type="ORF">C0Q70_14981</name>
</gene>
<evidence type="ECO:0000313" key="2">
    <source>
        <dbReference type="EMBL" id="PVD24498.1"/>
    </source>
</evidence>
<comment type="caution">
    <text evidence="2">The sequence shown here is derived from an EMBL/GenBank/DDBJ whole genome shotgun (WGS) entry which is preliminary data.</text>
</comment>
<evidence type="ECO:0000313" key="3">
    <source>
        <dbReference type="Proteomes" id="UP000245119"/>
    </source>
</evidence>
<dbReference type="AlphaFoldDB" id="A0A2T7NTJ3"/>
<sequence length="125" mass="13754">MPCSCRNAVSTLHASRSAWDGLVYPGVDSNLLLAIGVGFARSKSIIDARLYLFEPVLLFWNRTVKPGRDRKERINSNKPPIHPPSTTRNVYVDALGASQDEISKGYKGKFVQGGDDGQMIDEMTA</sequence>
<dbReference type="EMBL" id="PZQS01000009">
    <property type="protein sequence ID" value="PVD24498.1"/>
    <property type="molecule type" value="Genomic_DNA"/>
</dbReference>
<name>A0A2T7NTJ3_POMCA</name>
<proteinExistence type="predicted"/>
<feature type="region of interest" description="Disordered" evidence="1">
    <location>
        <begin position="69"/>
        <end position="88"/>
    </location>
</feature>
<accession>A0A2T7NTJ3</accession>
<organism evidence="2 3">
    <name type="scientific">Pomacea canaliculata</name>
    <name type="common">Golden apple snail</name>
    <dbReference type="NCBI Taxonomy" id="400727"/>
    <lineage>
        <taxon>Eukaryota</taxon>
        <taxon>Metazoa</taxon>
        <taxon>Spiralia</taxon>
        <taxon>Lophotrochozoa</taxon>
        <taxon>Mollusca</taxon>
        <taxon>Gastropoda</taxon>
        <taxon>Caenogastropoda</taxon>
        <taxon>Architaenioglossa</taxon>
        <taxon>Ampullarioidea</taxon>
        <taxon>Ampullariidae</taxon>
        <taxon>Pomacea</taxon>
    </lineage>
</organism>
<protein>
    <submittedName>
        <fullName evidence="2">Uncharacterized protein</fullName>
    </submittedName>
</protein>
<keyword evidence="3" id="KW-1185">Reference proteome</keyword>